<dbReference type="Pfam" id="PF00005">
    <property type="entry name" value="ABC_tran"/>
    <property type="match status" value="1"/>
</dbReference>
<protein>
    <submittedName>
        <fullName evidence="6">ABC transporter ATP-binding protein</fullName>
    </submittedName>
</protein>
<dbReference type="InterPro" id="IPR003593">
    <property type="entry name" value="AAA+_ATPase"/>
</dbReference>
<keyword evidence="7" id="KW-1185">Reference proteome</keyword>
<dbReference type="PROSITE" id="PS50893">
    <property type="entry name" value="ABC_TRANSPORTER_2"/>
    <property type="match status" value="1"/>
</dbReference>
<dbReference type="Gene3D" id="3.40.50.300">
    <property type="entry name" value="P-loop containing nucleotide triphosphate hydrolases"/>
    <property type="match status" value="1"/>
</dbReference>
<organism evidence="6 7">
    <name type="scientific">Sphingosinicella rhizophila</name>
    <dbReference type="NCBI Taxonomy" id="3050082"/>
    <lineage>
        <taxon>Bacteria</taxon>
        <taxon>Pseudomonadati</taxon>
        <taxon>Pseudomonadota</taxon>
        <taxon>Alphaproteobacteria</taxon>
        <taxon>Sphingomonadales</taxon>
        <taxon>Sphingosinicellaceae</taxon>
        <taxon>Sphingosinicella</taxon>
    </lineage>
</organism>
<keyword evidence="3" id="KW-0547">Nucleotide-binding</keyword>
<dbReference type="RefSeq" id="WP_315728119.1">
    <property type="nucleotide sequence ID" value="NZ_JAVUPU010000011.1"/>
</dbReference>
<reference evidence="6 7" key="1">
    <citation type="submission" date="2023-05" db="EMBL/GenBank/DDBJ databases">
        <authorList>
            <person name="Guo Y."/>
        </authorList>
    </citation>
    <scope>NUCLEOTIDE SEQUENCE [LARGE SCALE GENOMIC DNA]</scope>
    <source>
        <strain evidence="6 7">GR2756</strain>
    </source>
</reference>
<gene>
    <name evidence="6" type="ORF">RQX22_17225</name>
</gene>
<dbReference type="GO" id="GO:0005524">
    <property type="term" value="F:ATP binding"/>
    <property type="evidence" value="ECO:0007669"/>
    <property type="project" value="UniProtKB-KW"/>
</dbReference>
<evidence type="ECO:0000259" key="5">
    <source>
        <dbReference type="PROSITE" id="PS50893"/>
    </source>
</evidence>
<keyword evidence="4 6" id="KW-0067">ATP-binding</keyword>
<dbReference type="EMBL" id="JAVUPU010000011">
    <property type="protein sequence ID" value="MDT9600706.1"/>
    <property type="molecule type" value="Genomic_DNA"/>
</dbReference>
<feature type="domain" description="ABC transporter" evidence="5">
    <location>
        <begin position="5"/>
        <end position="232"/>
    </location>
</feature>
<sequence length="316" mass="33486">MNIAIQTQGLSRAFGAHRAVEAVDLNVPEASVYGFLGRNGAGKTTLIRLILGLLRPDRGRIRIFGLDLAAHRVDTARSIGALVETPSHYDHLTGRQNLDITRRLLGLDAAETDHVLELVDLRHAGGRRVGGYSLGMRQRLGLARALLGSPRLLVVDEPTNGLDPEGILAMRALLARLPERSGATVFVSSHILSEVEQFATHVGLMHAGRLLLEAPLDAAKARGDMIVSFRVDRPEPLVAILASSGIAALVEEGGTVRVAPAAGRKAATAVPWINAQLVERGIAVNAIEVREPSLEDIFHATVATAGCSAGGPRLAA</sequence>
<evidence type="ECO:0000256" key="3">
    <source>
        <dbReference type="ARBA" id="ARBA00022741"/>
    </source>
</evidence>
<dbReference type="InterPro" id="IPR003439">
    <property type="entry name" value="ABC_transporter-like_ATP-bd"/>
</dbReference>
<keyword evidence="2" id="KW-0813">Transport</keyword>
<evidence type="ECO:0000256" key="1">
    <source>
        <dbReference type="ARBA" id="ARBA00005417"/>
    </source>
</evidence>
<dbReference type="SUPFAM" id="SSF52540">
    <property type="entry name" value="P-loop containing nucleoside triphosphate hydrolases"/>
    <property type="match status" value="1"/>
</dbReference>
<proteinExistence type="inferred from homology"/>
<dbReference type="InterPro" id="IPR017871">
    <property type="entry name" value="ABC_transporter-like_CS"/>
</dbReference>
<dbReference type="SMART" id="SM00382">
    <property type="entry name" value="AAA"/>
    <property type="match status" value="1"/>
</dbReference>
<dbReference type="InterPro" id="IPR027417">
    <property type="entry name" value="P-loop_NTPase"/>
</dbReference>
<name>A0ABU3QBF2_9SPHN</name>
<accession>A0ABU3QBF2</accession>
<evidence type="ECO:0000256" key="4">
    <source>
        <dbReference type="ARBA" id="ARBA00022840"/>
    </source>
</evidence>
<dbReference type="PANTHER" id="PTHR43335:SF4">
    <property type="entry name" value="ABC TRANSPORTER, ATP-BINDING PROTEIN"/>
    <property type="match status" value="1"/>
</dbReference>
<dbReference type="Proteomes" id="UP001259572">
    <property type="component" value="Unassembled WGS sequence"/>
</dbReference>
<dbReference type="PROSITE" id="PS00211">
    <property type="entry name" value="ABC_TRANSPORTER_1"/>
    <property type="match status" value="1"/>
</dbReference>
<comment type="caution">
    <text evidence="6">The sequence shown here is derived from an EMBL/GenBank/DDBJ whole genome shotgun (WGS) entry which is preliminary data.</text>
</comment>
<evidence type="ECO:0000313" key="7">
    <source>
        <dbReference type="Proteomes" id="UP001259572"/>
    </source>
</evidence>
<comment type="similarity">
    <text evidence="1">Belongs to the ABC transporter superfamily.</text>
</comment>
<evidence type="ECO:0000256" key="2">
    <source>
        <dbReference type="ARBA" id="ARBA00022448"/>
    </source>
</evidence>
<evidence type="ECO:0000313" key="6">
    <source>
        <dbReference type="EMBL" id="MDT9600706.1"/>
    </source>
</evidence>
<dbReference type="PANTHER" id="PTHR43335">
    <property type="entry name" value="ABC TRANSPORTER, ATP-BINDING PROTEIN"/>
    <property type="match status" value="1"/>
</dbReference>